<dbReference type="EMBL" id="JBHTBR010000002">
    <property type="protein sequence ID" value="MFC7290406.1"/>
    <property type="molecule type" value="Genomic_DNA"/>
</dbReference>
<evidence type="ECO:0000259" key="17">
    <source>
        <dbReference type="Pfam" id="PF07715"/>
    </source>
</evidence>
<feature type="short sequence motif" description="TonB box" evidence="13">
    <location>
        <begin position="40"/>
        <end position="46"/>
    </location>
</feature>
<sequence>MRTRHYLFASVATLAFATPMAAYAQDSAEAPAEDIARLDTVVVTGTFSSAGQNKIDSSISVSSLNLDEVQGAVPRNTAEVLRQLPGIRTESSSGGGNSNINVRGIPISTGGAKYLSFQEDGLPVLLFGDSNFAPADGFFKVDGTLARVESVRGGTASTLTTNGAGGIVNFIGKTGDIAGGSIALNYGLDHDDFRIDAEYGGDISEDMYYHIGGHFQQGGDFRDSGYDAISGGQLRTSLTKLFDNGKVTVTGKWLKKSDAAYFPQLVSRTDDGNGNGTVGTSLGSFDAADHSIYSNYTRFGQGVDGQGNLDNYDLADGLNHEVKSIAAHANFDLGDGFTFDNKARYQIISGEFLGGFSNGVTLAEDIPGSTYYNGPNAGEAVTAANLPNGVVSNVAIFNVDLEDLNNFANDMRLSKTIDFNGGTLDVVLGHFFMSQSFKQDWHWSEIRTTTENDAVLISTPGSVNGIHGVNQAFGWDGSNRNYDLEAEVSSPFIGINYATGPLTFDASVRMDNMKQNGIRTEAAGGDFDVNNDGVITGSEASVSLNNGTIGAIANLEVDHTAWSVGANYLITDNVSVFGRASSGASFNFDRALDFGVRNAGGALNDGGDDAYVDVVDQYEIGTKWQDLGIASGSADLYATVFFSETEESNLTITPPSGRVREYEAMGLELEGRYNVGNFDLFATMTYTDAEITSASNIATDGSLVADTALTGNKPQRQADVIWAISPSYSFDRFRIGASWVGTTDSYANDSNSLTQDGYSVFNLNAAFSLTDSLELGVNINNLTDEAGITESANDGRDGWDTNGDGLLDTTIGRSIQGRTASATLRYTF</sequence>
<evidence type="ECO:0000259" key="16">
    <source>
        <dbReference type="Pfam" id="PF00593"/>
    </source>
</evidence>
<dbReference type="Proteomes" id="UP001596492">
    <property type="component" value="Unassembled WGS sequence"/>
</dbReference>
<comment type="caution">
    <text evidence="18">The sequence shown here is derived from an EMBL/GenBank/DDBJ whole genome shotgun (WGS) entry which is preliminary data.</text>
</comment>
<reference evidence="19" key="1">
    <citation type="journal article" date="2019" name="Int. J. Syst. Evol. Microbiol.">
        <title>The Global Catalogue of Microorganisms (GCM) 10K type strain sequencing project: providing services to taxonomists for standard genome sequencing and annotation.</title>
        <authorList>
            <consortium name="The Broad Institute Genomics Platform"/>
            <consortium name="The Broad Institute Genome Sequencing Center for Infectious Disease"/>
            <person name="Wu L."/>
            <person name="Ma J."/>
        </authorList>
    </citation>
    <scope>NUCLEOTIDE SEQUENCE [LARGE SCALE GENOMIC DNA]</scope>
    <source>
        <strain evidence="19">CCUG 51308</strain>
    </source>
</reference>
<keyword evidence="3 12" id="KW-1134">Transmembrane beta strand</keyword>
<comment type="subcellular location">
    <subcellularLocation>
        <location evidence="1 12">Cell outer membrane</location>
        <topology evidence="1 12">Multi-pass membrane protein</topology>
    </subcellularLocation>
</comment>
<evidence type="ECO:0000256" key="15">
    <source>
        <dbReference type="SAM" id="SignalP"/>
    </source>
</evidence>
<keyword evidence="2 12" id="KW-0813">Transport</keyword>
<dbReference type="InterPro" id="IPR037066">
    <property type="entry name" value="Plug_dom_sf"/>
</dbReference>
<keyword evidence="9 13" id="KW-0798">TonB box</keyword>
<organism evidence="18 19">
    <name type="scientific">Hirschia litorea</name>
    <dbReference type="NCBI Taxonomy" id="1199156"/>
    <lineage>
        <taxon>Bacteria</taxon>
        <taxon>Pseudomonadati</taxon>
        <taxon>Pseudomonadota</taxon>
        <taxon>Alphaproteobacteria</taxon>
        <taxon>Hyphomonadales</taxon>
        <taxon>Hyphomonadaceae</taxon>
        <taxon>Hirschia</taxon>
    </lineage>
</organism>
<evidence type="ECO:0000256" key="3">
    <source>
        <dbReference type="ARBA" id="ARBA00022452"/>
    </source>
</evidence>
<keyword evidence="11 12" id="KW-0998">Cell outer membrane</keyword>
<evidence type="ECO:0000256" key="8">
    <source>
        <dbReference type="ARBA" id="ARBA00023065"/>
    </source>
</evidence>
<dbReference type="InterPro" id="IPR036942">
    <property type="entry name" value="Beta-barrel_TonB_sf"/>
</dbReference>
<keyword evidence="10 12" id="KW-0472">Membrane</keyword>
<keyword evidence="7" id="KW-0408">Iron</keyword>
<name>A0ABW2IH27_9PROT</name>
<dbReference type="SUPFAM" id="SSF56935">
    <property type="entry name" value="Porins"/>
    <property type="match status" value="1"/>
</dbReference>
<dbReference type="Pfam" id="PF07715">
    <property type="entry name" value="Plug"/>
    <property type="match status" value="1"/>
</dbReference>
<feature type="chain" id="PRO_5045142806" evidence="15">
    <location>
        <begin position="25"/>
        <end position="828"/>
    </location>
</feature>
<feature type="signal peptide" evidence="15">
    <location>
        <begin position="1"/>
        <end position="24"/>
    </location>
</feature>
<keyword evidence="18" id="KW-0675">Receptor</keyword>
<evidence type="ECO:0000256" key="12">
    <source>
        <dbReference type="PROSITE-ProRule" id="PRU01360"/>
    </source>
</evidence>
<dbReference type="InterPro" id="IPR010916">
    <property type="entry name" value="TonB_box_CS"/>
</dbReference>
<evidence type="ECO:0000256" key="4">
    <source>
        <dbReference type="ARBA" id="ARBA00022496"/>
    </source>
</evidence>
<keyword evidence="4" id="KW-0410">Iron transport</keyword>
<evidence type="ECO:0000256" key="2">
    <source>
        <dbReference type="ARBA" id="ARBA00022448"/>
    </source>
</evidence>
<accession>A0ABW2IH27</accession>
<dbReference type="Gene3D" id="2.170.130.10">
    <property type="entry name" value="TonB-dependent receptor, plug domain"/>
    <property type="match status" value="1"/>
</dbReference>
<evidence type="ECO:0000256" key="7">
    <source>
        <dbReference type="ARBA" id="ARBA00023004"/>
    </source>
</evidence>
<keyword evidence="19" id="KW-1185">Reference proteome</keyword>
<feature type="domain" description="TonB-dependent receptor-like beta-barrel" evidence="16">
    <location>
        <begin position="271"/>
        <end position="782"/>
    </location>
</feature>
<dbReference type="PANTHER" id="PTHR32552">
    <property type="entry name" value="FERRICHROME IRON RECEPTOR-RELATED"/>
    <property type="match status" value="1"/>
</dbReference>
<evidence type="ECO:0000256" key="1">
    <source>
        <dbReference type="ARBA" id="ARBA00004571"/>
    </source>
</evidence>
<evidence type="ECO:0000256" key="13">
    <source>
        <dbReference type="PROSITE-ProRule" id="PRU10143"/>
    </source>
</evidence>
<keyword evidence="6 15" id="KW-0732">Signal</keyword>
<dbReference type="InterPro" id="IPR039426">
    <property type="entry name" value="TonB-dep_rcpt-like"/>
</dbReference>
<gene>
    <name evidence="18" type="ORF">ACFQS8_02160</name>
</gene>
<dbReference type="InterPro" id="IPR000531">
    <property type="entry name" value="Beta-barrel_TonB"/>
</dbReference>
<proteinExistence type="inferred from homology"/>
<dbReference type="PANTHER" id="PTHR32552:SF89">
    <property type="entry name" value="CATECHOLATE SIDEROPHORE RECEPTOR FIU"/>
    <property type="match status" value="1"/>
</dbReference>
<evidence type="ECO:0000313" key="19">
    <source>
        <dbReference type="Proteomes" id="UP001596492"/>
    </source>
</evidence>
<keyword evidence="8" id="KW-0406">Ion transport</keyword>
<evidence type="ECO:0000256" key="6">
    <source>
        <dbReference type="ARBA" id="ARBA00022729"/>
    </source>
</evidence>
<protein>
    <submittedName>
        <fullName evidence="18">TonB-dependent siderophore receptor</fullName>
    </submittedName>
</protein>
<keyword evidence="5 12" id="KW-0812">Transmembrane</keyword>
<evidence type="ECO:0000256" key="5">
    <source>
        <dbReference type="ARBA" id="ARBA00022692"/>
    </source>
</evidence>
<comment type="similarity">
    <text evidence="12 14">Belongs to the TonB-dependent receptor family.</text>
</comment>
<dbReference type="PROSITE" id="PS52016">
    <property type="entry name" value="TONB_DEPENDENT_REC_3"/>
    <property type="match status" value="1"/>
</dbReference>
<dbReference type="Pfam" id="PF00593">
    <property type="entry name" value="TonB_dep_Rec_b-barrel"/>
    <property type="match status" value="1"/>
</dbReference>
<evidence type="ECO:0000313" key="18">
    <source>
        <dbReference type="EMBL" id="MFC7290406.1"/>
    </source>
</evidence>
<dbReference type="Gene3D" id="2.40.170.20">
    <property type="entry name" value="TonB-dependent receptor, beta-barrel domain"/>
    <property type="match status" value="1"/>
</dbReference>
<feature type="domain" description="TonB-dependent receptor plug" evidence="17">
    <location>
        <begin position="54"/>
        <end position="166"/>
    </location>
</feature>
<evidence type="ECO:0000256" key="10">
    <source>
        <dbReference type="ARBA" id="ARBA00023136"/>
    </source>
</evidence>
<evidence type="ECO:0000256" key="14">
    <source>
        <dbReference type="RuleBase" id="RU003357"/>
    </source>
</evidence>
<dbReference type="PROSITE" id="PS00430">
    <property type="entry name" value="TONB_DEPENDENT_REC_1"/>
    <property type="match status" value="1"/>
</dbReference>
<evidence type="ECO:0000256" key="9">
    <source>
        <dbReference type="ARBA" id="ARBA00023077"/>
    </source>
</evidence>
<evidence type="ECO:0000256" key="11">
    <source>
        <dbReference type="ARBA" id="ARBA00023237"/>
    </source>
</evidence>
<dbReference type="RefSeq" id="WP_382165272.1">
    <property type="nucleotide sequence ID" value="NZ_JBHTBR010000002.1"/>
</dbReference>
<dbReference type="InterPro" id="IPR012910">
    <property type="entry name" value="Plug_dom"/>
</dbReference>